<reference evidence="2" key="1">
    <citation type="journal article" date="2014" name="Front. Microbiol.">
        <title>High frequency of phylogenetically diverse reductive dehalogenase-homologous genes in deep subseafloor sedimentary metagenomes.</title>
        <authorList>
            <person name="Kawai M."/>
            <person name="Futagami T."/>
            <person name="Toyoda A."/>
            <person name="Takaki Y."/>
            <person name="Nishi S."/>
            <person name="Hori S."/>
            <person name="Arai W."/>
            <person name="Tsubouchi T."/>
            <person name="Morono Y."/>
            <person name="Uchiyama I."/>
            <person name="Ito T."/>
            <person name="Fujiyama A."/>
            <person name="Inagaki F."/>
            <person name="Takami H."/>
        </authorList>
    </citation>
    <scope>NUCLEOTIDE SEQUENCE</scope>
    <source>
        <strain evidence="2">Expedition CK06-06</strain>
    </source>
</reference>
<name>X1Q9V4_9ZZZZ</name>
<sequence>MNEEELQAKARELRSQGMGFGSIGKELGIPKSKAYKLAHDAEATPGGEAGFLDVIDRFQQVLTDYGVKDVQRVSEYVASQAADIFSNPKALRRALIDQMISPAKALSLTKMWASVEGLNIPPEMAEEAGETGARQDKWSLIGSTPTRDSDGPYSFLQCLQLLQASQQPQGE</sequence>
<dbReference type="EMBL" id="BARW01000471">
    <property type="protein sequence ID" value="GAI64983.1"/>
    <property type="molecule type" value="Genomic_DNA"/>
</dbReference>
<comment type="caution">
    <text evidence="2">The sequence shown here is derived from an EMBL/GenBank/DDBJ whole genome shotgun (WGS) entry which is preliminary data.</text>
</comment>
<evidence type="ECO:0000313" key="2">
    <source>
        <dbReference type="EMBL" id="GAI64983.1"/>
    </source>
</evidence>
<evidence type="ECO:0000256" key="1">
    <source>
        <dbReference type="SAM" id="MobiDB-lite"/>
    </source>
</evidence>
<organism evidence="2">
    <name type="scientific">marine sediment metagenome</name>
    <dbReference type="NCBI Taxonomy" id="412755"/>
    <lineage>
        <taxon>unclassified sequences</taxon>
        <taxon>metagenomes</taxon>
        <taxon>ecological metagenomes</taxon>
    </lineage>
</organism>
<dbReference type="AlphaFoldDB" id="X1Q9V4"/>
<feature type="region of interest" description="Disordered" evidence="1">
    <location>
        <begin position="126"/>
        <end position="152"/>
    </location>
</feature>
<feature type="non-terminal residue" evidence="2">
    <location>
        <position position="171"/>
    </location>
</feature>
<protein>
    <submittedName>
        <fullName evidence="2">Uncharacterized protein</fullName>
    </submittedName>
</protein>
<proteinExistence type="predicted"/>
<accession>X1Q9V4</accession>
<gene>
    <name evidence="2" type="ORF">S12H4_02064</name>
</gene>